<feature type="chain" id="PRO_5004191470" evidence="3">
    <location>
        <begin position="28"/>
        <end position="537"/>
    </location>
</feature>
<feature type="repeat" description="TPR" evidence="2">
    <location>
        <begin position="417"/>
        <end position="450"/>
    </location>
</feature>
<dbReference type="CDD" id="cd08168">
    <property type="entry name" value="Cytochrom_C3"/>
    <property type="match status" value="1"/>
</dbReference>
<dbReference type="KEGG" id="aba:Acid345_2664"/>
<dbReference type="PROSITE" id="PS50005">
    <property type="entry name" value="TPR"/>
    <property type="match status" value="1"/>
</dbReference>
<evidence type="ECO:0000256" key="1">
    <source>
        <dbReference type="ARBA" id="ARBA00022729"/>
    </source>
</evidence>
<dbReference type="Proteomes" id="UP000002432">
    <property type="component" value="Chromosome"/>
</dbReference>
<dbReference type="HOGENOM" id="CLU_029191_0_0_0"/>
<feature type="domain" description="Cytochrome c-552/4" evidence="4">
    <location>
        <begin position="150"/>
        <end position="190"/>
    </location>
</feature>
<evidence type="ECO:0000259" key="4">
    <source>
        <dbReference type="Pfam" id="PF13435"/>
    </source>
</evidence>
<dbReference type="InterPro" id="IPR051829">
    <property type="entry name" value="Multiheme_Cytochr_ET"/>
</dbReference>
<evidence type="ECO:0000313" key="6">
    <source>
        <dbReference type="Proteomes" id="UP000002432"/>
    </source>
</evidence>
<dbReference type="InterPro" id="IPR023155">
    <property type="entry name" value="Cyt_c-552/4"/>
</dbReference>
<reference evidence="5 6" key="1">
    <citation type="journal article" date="2009" name="Appl. Environ. Microbiol.">
        <title>Three genomes from the phylum Acidobacteria provide insight into the lifestyles of these microorganisms in soils.</title>
        <authorList>
            <person name="Ward N.L."/>
            <person name="Challacombe J.F."/>
            <person name="Janssen P.H."/>
            <person name="Henrissat B."/>
            <person name="Coutinho P.M."/>
            <person name="Wu M."/>
            <person name="Xie G."/>
            <person name="Haft D.H."/>
            <person name="Sait M."/>
            <person name="Badger J."/>
            <person name="Barabote R.D."/>
            <person name="Bradley B."/>
            <person name="Brettin T.S."/>
            <person name="Brinkac L.M."/>
            <person name="Bruce D."/>
            <person name="Creasy T."/>
            <person name="Daugherty S.C."/>
            <person name="Davidsen T.M."/>
            <person name="DeBoy R.T."/>
            <person name="Detter J.C."/>
            <person name="Dodson R.J."/>
            <person name="Durkin A.S."/>
            <person name="Ganapathy A."/>
            <person name="Gwinn-Giglio M."/>
            <person name="Han C.S."/>
            <person name="Khouri H."/>
            <person name="Kiss H."/>
            <person name="Kothari S.P."/>
            <person name="Madupu R."/>
            <person name="Nelson K.E."/>
            <person name="Nelson W.C."/>
            <person name="Paulsen I."/>
            <person name="Penn K."/>
            <person name="Ren Q."/>
            <person name="Rosovitz M.J."/>
            <person name="Selengut J.D."/>
            <person name="Shrivastava S."/>
            <person name="Sullivan S.A."/>
            <person name="Tapia R."/>
            <person name="Thompson L.S."/>
            <person name="Watkins K.L."/>
            <person name="Yang Q."/>
            <person name="Yu C."/>
            <person name="Zafar N."/>
            <person name="Zhou L."/>
            <person name="Kuske C.R."/>
        </authorList>
    </citation>
    <scope>NUCLEOTIDE SEQUENCE [LARGE SCALE GENOMIC DNA]</scope>
    <source>
        <strain evidence="5 6">Ellin345</strain>
    </source>
</reference>
<dbReference type="STRING" id="204669.Acid345_2664"/>
<dbReference type="SUPFAM" id="SSF48452">
    <property type="entry name" value="TPR-like"/>
    <property type="match status" value="1"/>
</dbReference>
<dbReference type="Pfam" id="PF14559">
    <property type="entry name" value="TPR_19"/>
    <property type="match status" value="1"/>
</dbReference>
<proteinExistence type="predicted"/>
<dbReference type="EMBL" id="CP000360">
    <property type="protein sequence ID" value="ABF41665.1"/>
    <property type="molecule type" value="Genomic_DNA"/>
</dbReference>
<dbReference type="InterPro" id="IPR019734">
    <property type="entry name" value="TPR_rpt"/>
</dbReference>
<keyword evidence="1 3" id="KW-0732">Signal</keyword>
<keyword evidence="6" id="KW-1185">Reference proteome</keyword>
<evidence type="ECO:0000256" key="3">
    <source>
        <dbReference type="SAM" id="SignalP"/>
    </source>
</evidence>
<gene>
    <name evidence="5" type="ordered locus">Acid345_2664</name>
</gene>
<dbReference type="InterPro" id="IPR036280">
    <property type="entry name" value="Multihaem_cyt_sf"/>
</dbReference>
<evidence type="ECO:0000313" key="5">
    <source>
        <dbReference type="EMBL" id="ABF41665.1"/>
    </source>
</evidence>
<dbReference type="SMART" id="SM00028">
    <property type="entry name" value="TPR"/>
    <property type="match status" value="3"/>
</dbReference>
<dbReference type="PANTHER" id="PTHR35038:SF8">
    <property type="entry name" value="C-TYPE POLYHEME CYTOCHROME OMCC"/>
    <property type="match status" value="1"/>
</dbReference>
<evidence type="ECO:0000256" key="2">
    <source>
        <dbReference type="PROSITE-ProRule" id="PRU00339"/>
    </source>
</evidence>
<dbReference type="Gene3D" id="1.25.40.10">
    <property type="entry name" value="Tetratricopeptide repeat domain"/>
    <property type="match status" value="1"/>
</dbReference>
<dbReference type="Pfam" id="PF13435">
    <property type="entry name" value="Cytochrome_C554"/>
    <property type="match status" value="1"/>
</dbReference>
<dbReference type="PANTHER" id="PTHR35038">
    <property type="entry name" value="DISSIMILATORY SULFITE REDUCTASE SIRA"/>
    <property type="match status" value="1"/>
</dbReference>
<dbReference type="AlphaFoldDB" id="Q1IN85"/>
<organism evidence="5 6">
    <name type="scientific">Koribacter versatilis (strain Ellin345)</name>
    <dbReference type="NCBI Taxonomy" id="204669"/>
    <lineage>
        <taxon>Bacteria</taxon>
        <taxon>Pseudomonadati</taxon>
        <taxon>Acidobacteriota</taxon>
        <taxon>Terriglobia</taxon>
        <taxon>Terriglobales</taxon>
        <taxon>Candidatus Korobacteraceae</taxon>
        <taxon>Candidatus Korobacter</taxon>
    </lineage>
</organism>
<dbReference type="EnsemblBacteria" id="ABF41665">
    <property type="protein sequence ID" value="ABF41665"/>
    <property type="gene ID" value="Acid345_2664"/>
</dbReference>
<dbReference type="SUPFAM" id="SSF48695">
    <property type="entry name" value="Multiheme cytochromes"/>
    <property type="match status" value="1"/>
</dbReference>
<protein>
    <submittedName>
        <fullName evidence="5">Tetratricopeptide repeat protein</fullName>
    </submittedName>
</protein>
<name>Q1IN85_KORVE</name>
<sequence length="537" mass="59045">MKVGQIFPRSQAALLFLVVLLVASSVAQSPCAKCHADIVRSYSTTAMANASGPASLNPLTGAFHHEPSDVNYKIELRDGHLFLTYARTNDVHGQRELLYYIGQGRRGRTYLFADDGFLFESPVNWYADEKKWDVAPGYTASREIPMNLPALPSCLECHTSNFRPPIAGTENRYTLPVFTATGITCERCHGPSDAHANGKGAILNPAKLPADRRDQICMQCHLEGDAAIERPGKHLYDFRPGDDLSQFVRYYVMADEHGSSLRAASQFEALAQSTCKKKSGDKLWCGTCHDPHRTIAPEERVSFYRSKCLSCHSAEFSAKHHTENPDCTACHMPASQSKDVAHTEVTDHRILRRPAAPPAPPTSLPKLVPFPYSAEADNDARDKGLAWQAIVNSGMTDAQPEAERWLRKASEYDKNDPAVLSALAFLSQKRGDTETARALYTSALSLNPSELDAENNLAILEARAGHTRRAVELWEDAFRRAPGHSGIGMNLALAFCSTGQYDAARQFTTRVLEFNPDLPAARHLLSGLNASPPKCAP</sequence>
<dbReference type="eggNOG" id="COG3063">
    <property type="taxonomic scope" value="Bacteria"/>
</dbReference>
<dbReference type="Gene3D" id="1.10.1130.10">
    <property type="entry name" value="Flavocytochrome C3, Chain A"/>
    <property type="match status" value="1"/>
</dbReference>
<feature type="signal peptide" evidence="3">
    <location>
        <begin position="1"/>
        <end position="27"/>
    </location>
</feature>
<keyword evidence="2" id="KW-0802">TPR repeat</keyword>
<dbReference type="InterPro" id="IPR011990">
    <property type="entry name" value="TPR-like_helical_dom_sf"/>
</dbReference>
<accession>Q1IN85</accession>